<comment type="caution">
    <text evidence="1">The sequence shown here is derived from an EMBL/GenBank/DDBJ whole genome shotgun (WGS) entry which is preliminary data.</text>
</comment>
<dbReference type="RefSeq" id="WP_086863883.1">
    <property type="nucleotide sequence ID" value="NZ_JADBEG010000001.1"/>
</dbReference>
<evidence type="ECO:0000313" key="2">
    <source>
        <dbReference type="Proteomes" id="UP000631670"/>
    </source>
</evidence>
<name>A0ABR9IHV5_9PSEU</name>
<dbReference type="Proteomes" id="UP000631670">
    <property type="component" value="Unassembled WGS sequence"/>
</dbReference>
<reference evidence="1 2" key="1">
    <citation type="submission" date="2020-10" db="EMBL/GenBank/DDBJ databases">
        <title>Sequencing the genomes of 1000 actinobacteria strains.</title>
        <authorList>
            <person name="Klenk H.-P."/>
        </authorList>
    </citation>
    <scope>NUCLEOTIDE SEQUENCE [LARGE SCALE GENOMIC DNA]</scope>
    <source>
        <strain evidence="1 2">DSM 44653</strain>
    </source>
</reference>
<dbReference type="EMBL" id="JADBEG010000001">
    <property type="protein sequence ID" value="MBE1502768.1"/>
    <property type="molecule type" value="Genomic_DNA"/>
</dbReference>
<keyword evidence="2" id="KW-1185">Reference proteome</keyword>
<proteinExistence type="predicted"/>
<organism evidence="1 2">
    <name type="scientific">Amycolatopsis lexingtonensis</name>
    <dbReference type="NCBI Taxonomy" id="218822"/>
    <lineage>
        <taxon>Bacteria</taxon>
        <taxon>Bacillati</taxon>
        <taxon>Actinomycetota</taxon>
        <taxon>Actinomycetes</taxon>
        <taxon>Pseudonocardiales</taxon>
        <taxon>Pseudonocardiaceae</taxon>
        <taxon>Amycolatopsis</taxon>
    </lineage>
</organism>
<sequence length="306" mass="33019">MNHNEVTGLVSGTVVQAGHVAGDIHIHPGRDTTPPDRALWDDFARKGKPFYPTFVRFMANDGHLEIDFAELVSQVLELTKLGSDGEEQDRGLITGLAHPLREKADALIDAASRYVLLLAEFVKDRSRPMTDCNAAGTEVVNAYFDLVIAGLDGGHTPAWFSLDDLPSSSGATMSREAADRVLYRQVDEYGKKFYPTYARAMRSAGKVNIEAVTMARRLVDLAGIGGSGAADDVIGSATPSLSSLVLALRRDALALSQAFVDVAAGRPVVRQDLDFTPVAAAFTRLLAACAKAGHRPKWFKPRDLRG</sequence>
<gene>
    <name evidence="1" type="ORF">H4696_009868</name>
</gene>
<evidence type="ECO:0000313" key="1">
    <source>
        <dbReference type="EMBL" id="MBE1502768.1"/>
    </source>
</evidence>
<protein>
    <submittedName>
        <fullName evidence="1">Uncharacterized protein</fullName>
    </submittedName>
</protein>
<accession>A0ABR9IHV5</accession>